<dbReference type="SUPFAM" id="SSF52540">
    <property type="entry name" value="P-loop containing nucleoside triphosphate hydrolases"/>
    <property type="match status" value="2"/>
</dbReference>
<feature type="domain" description="Helicase ATP-binding" evidence="3">
    <location>
        <begin position="213"/>
        <end position="379"/>
    </location>
</feature>
<proteinExistence type="predicted"/>
<evidence type="ECO:0008006" key="7">
    <source>
        <dbReference type="Google" id="ProtNLM"/>
    </source>
</evidence>
<dbReference type="InterPro" id="IPR001650">
    <property type="entry name" value="Helicase_C-like"/>
</dbReference>
<reference evidence="5 6" key="1">
    <citation type="journal article" date="2023" name="Commun. Biol.">
        <title>Genome analysis of Parmales, the sister group of diatoms, reveals the evolutionary specialization of diatoms from phago-mixotrophs to photoautotrophs.</title>
        <authorList>
            <person name="Ban H."/>
            <person name="Sato S."/>
            <person name="Yoshikawa S."/>
            <person name="Yamada K."/>
            <person name="Nakamura Y."/>
            <person name="Ichinomiya M."/>
            <person name="Sato N."/>
            <person name="Blanc-Mathieu R."/>
            <person name="Endo H."/>
            <person name="Kuwata A."/>
            <person name="Ogata H."/>
        </authorList>
    </citation>
    <scope>NUCLEOTIDE SEQUENCE [LARGE SCALE GENOMIC DNA]</scope>
</reference>
<feature type="region of interest" description="Disordered" evidence="2">
    <location>
        <begin position="793"/>
        <end position="819"/>
    </location>
</feature>
<feature type="non-terminal residue" evidence="5">
    <location>
        <position position="1"/>
    </location>
</feature>
<sequence length="819" mass="91859">PPPAPLPSPYAPALPALLPPSRFLRPSPPKPSSRRDAPAHNRWHLQSQRALAASALAGRRVLQRSLAAHAADFGKFHRQRRFEQGRLARAVRDRQAKLEKLELRAAEEAERARVGALRSSDIESYSKLREAKKTERMRFLMETTDRYLEQISALLDAERGAAPAAVAAPAGGGGGNPSYYGRAHKRREEISQPRSLTGGTLKAYQLAGVEWMVSLHNNGLNGVLADEMGLGKTIQTIGLLAHMMEAKGNMGPYLVVVPLSTLSNWTNEFRRWLPTCAAVTYRGSPQQRKELYKSYIAPKRFNVVITTYDFVIKDARSLKKIPWEYVVVDEGHRLKNANSKLAQILSNEYSTKRRILLTGTPLQNNLPELWSLLNFLLPTIFHSVESFDQWFSSPFDSFKSKIGDADKDAAATGLNEEERLLIIARLHELLRPFMLRRLKSDVMHSLPEKTEIVVRTPLSSWQRSMYKSITSAALGKKIVGGILGNKSMSLNNTLMQLRKVSNHPYLFFKEGWTIDSAMVSCAGKFQLLDRMLAKLKAGGHRVLIFTQMTAVMTILDDYLAWRGYSSLRLDGGTSAEDRERRMYRFNMPDSPDFVFLLSTRAGGLGLNLATADTVIIFDSDWNPTADAQASDRAHRIGQRQEVRVFRLVSKATVEEKILAAANAKTEMNSLVVEAGKFDNSTHTESKAENKKRHSMIQELLALGGADVLDGTDDAADDDASQASQDERTAAYPLLTNEEIELNDNMATSEAEFHLYCSIDNERRRKKELIELYSSEEDVPEDLRYREATAEELRQMEGEKGKGRKKQKVAYDDGLSEAQY</sequence>
<dbReference type="Gene3D" id="3.40.50.10810">
    <property type="entry name" value="Tandem AAA-ATPase domain"/>
    <property type="match status" value="1"/>
</dbReference>
<evidence type="ECO:0000256" key="2">
    <source>
        <dbReference type="SAM" id="MobiDB-lite"/>
    </source>
</evidence>
<evidence type="ECO:0000313" key="5">
    <source>
        <dbReference type="EMBL" id="GMI21943.1"/>
    </source>
</evidence>
<dbReference type="SMART" id="SM00490">
    <property type="entry name" value="HELICc"/>
    <property type="match status" value="1"/>
</dbReference>
<accession>A0ABQ6M982</accession>
<dbReference type="Proteomes" id="UP001165060">
    <property type="component" value="Unassembled WGS sequence"/>
</dbReference>
<feature type="non-terminal residue" evidence="5">
    <location>
        <position position="819"/>
    </location>
</feature>
<organism evidence="5 6">
    <name type="scientific">Tetraparma gracilis</name>
    <dbReference type="NCBI Taxonomy" id="2962635"/>
    <lineage>
        <taxon>Eukaryota</taxon>
        <taxon>Sar</taxon>
        <taxon>Stramenopiles</taxon>
        <taxon>Ochrophyta</taxon>
        <taxon>Bolidophyceae</taxon>
        <taxon>Parmales</taxon>
        <taxon>Triparmaceae</taxon>
        <taxon>Tetraparma</taxon>
    </lineage>
</organism>
<dbReference type="PANTHER" id="PTHR10799">
    <property type="entry name" value="SNF2/RAD54 HELICASE FAMILY"/>
    <property type="match status" value="1"/>
</dbReference>
<evidence type="ECO:0000256" key="1">
    <source>
        <dbReference type="ARBA" id="ARBA00022801"/>
    </source>
</evidence>
<dbReference type="SMART" id="SM00487">
    <property type="entry name" value="DEXDc"/>
    <property type="match status" value="1"/>
</dbReference>
<dbReference type="PROSITE" id="PS51192">
    <property type="entry name" value="HELICASE_ATP_BIND_1"/>
    <property type="match status" value="1"/>
</dbReference>
<keyword evidence="6" id="KW-1185">Reference proteome</keyword>
<dbReference type="InterPro" id="IPR049730">
    <property type="entry name" value="SNF2/RAD54-like_C"/>
</dbReference>
<dbReference type="InterPro" id="IPR038718">
    <property type="entry name" value="SNF2-like_sf"/>
</dbReference>
<comment type="caution">
    <text evidence="5">The sequence shown here is derived from an EMBL/GenBank/DDBJ whole genome shotgun (WGS) entry which is preliminary data.</text>
</comment>
<keyword evidence="1" id="KW-0378">Hydrolase</keyword>
<feature type="region of interest" description="Disordered" evidence="2">
    <location>
        <begin position="1"/>
        <end position="41"/>
    </location>
</feature>
<gene>
    <name evidence="5" type="ORF">TeGR_g9746</name>
</gene>
<feature type="compositionally biased region" description="Low complexity" evidence="2">
    <location>
        <begin position="13"/>
        <end position="25"/>
    </location>
</feature>
<name>A0ABQ6M982_9STRA</name>
<dbReference type="Gene3D" id="3.40.50.300">
    <property type="entry name" value="P-loop containing nucleotide triphosphate hydrolases"/>
    <property type="match status" value="1"/>
</dbReference>
<dbReference type="Pfam" id="PF00271">
    <property type="entry name" value="Helicase_C"/>
    <property type="match status" value="1"/>
</dbReference>
<evidence type="ECO:0000259" key="4">
    <source>
        <dbReference type="PROSITE" id="PS51194"/>
    </source>
</evidence>
<dbReference type="PROSITE" id="PS51194">
    <property type="entry name" value="HELICASE_CTER"/>
    <property type="match status" value="1"/>
</dbReference>
<dbReference type="InterPro" id="IPR027417">
    <property type="entry name" value="P-loop_NTPase"/>
</dbReference>
<dbReference type="CDD" id="cd18793">
    <property type="entry name" value="SF2_C_SNF"/>
    <property type="match status" value="1"/>
</dbReference>
<evidence type="ECO:0000259" key="3">
    <source>
        <dbReference type="PROSITE" id="PS51192"/>
    </source>
</evidence>
<feature type="compositionally biased region" description="Pro residues" evidence="2">
    <location>
        <begin position="1"/>
        <end position="12"/>
    </location>
</feature>
<dbReference type="EMBL" id="BRYB01001269">
    <property type="protein sequence ID" value="GMI21943.1"/>
    <property type="molecule type" value="Genomic_DNA"/>
</dbReference>
<dbReference type="Pfam" id="PF00176">
    <property type="entry name" value="SNF2-rel_dom"/>
    <property type="match status" value="1"/>
</dbReference>
<dbReference type="InterPro" id="IPR014001">
    <property type="entry name" value="Helicase_ATP-bd"/>
</dbReference>
<dbReference type="InterPro" id="IPR000330">
    <property type="entry name" value="SNF2_N"/>
</dbReference>
<feature type="domain" description="Helicase C-terminal" evidence="4">
    <location>
        <begin position="527"/>
        <end position="678"/>
    </location>
</feature>
<evidence type="ECO:0000313" key="6">
    <source>
        <dbReference type="Proteomes" id="UP001165060"/>
    </source>
</evidence>
<protein>
    <recommendedName>
        <fullName evidence="7">SNF2 family N-terminal domain-containing protein</fullName>
    </recommendedName>
</protein>